<reference evidence="3 4" key="1">
    <citation type="submission" date="2020-08" db="EMBL/GenBank/DDBJ databases">
        <title>Pseudomonas sp. nov.</title>
        <authorList>
            <person name="Gieschler S."/>
            <person name="Fiedler G."/>
            <person name="Brinks E."/>
            <person name="Boehnlein C."/>
            <person name="Franz C.M.A.P."/>
            <person name="Kabisch J."/>
        </authorList>
    </citation>
    <scope>NUCLEOTIDE SEQUENCE [LARGE SCALE GENOMIC DNA]</scope>
    <source>
        <strain evidence="3 4">MBT-2</strain>
    </source>
</reference>
<evidence type="ECO:0000313" key="4">
    <source>
        <dbReference type="Proteomes" id="UP000546173"/>
    </source>
</evidence>
<keyword evidence="4" id="KW-1185">Reference proteome</keyword>
<gene>
    <name evidence="3" type="ORF">H7993_10545</name>
</gene>
<accession>A0A7X1KTX4</accession>
<comment type="caution">
    <text evidence="3">The sequence shown here is derived from an EMBL/GenBank/DDBJ whole genome shotgun (WGS) entry which is preliminary data.</text>
</comment>
<organism evidence="3 4">
    <name type="scientific">Pseudomonas baltica</name>
    <dbReference type="NCBI Taxonomy" id="2762576"/>
    <lineage>
        <taxon>Bacteria</taxon>
        <taxon>Pseudomonadati</taxon>
        <taxon>Pseudomonadota</taxon>
        <taxon>Gammaproteobacteria</taxon>
        <taxon>Pseudomonadales</taxon>
        <taxon>Pseudomonadaceae</taxon>
        <taxon>Pseudomonas</taxon>
    </lineage>
</organism>
<dbReference type="Proteomes" id="UP000546173">
    <property type="component" value="Unassembled WGS sequence"/>
</dbReference>
<protein>
    <recommendedName>
        <fullName evidence="2">Dermonecrotic toxin N-terminal domain-containing protein</fullName>
    </recommendedName>
</protein>
<dbReference type="EMBL" id="JACMYH010000002">
    <property type="protein sequence ID" value="MBC2678825.1"/>
    <property type="molecule type" value="Genomic_DNA"/>
</dbReference>
<proteinExistence type="predicted"/>
<evidence type="ECO:0000259" key="2">
    <source>
        <dbReference type="Pfam" id="PF20178"/>
    </source>
</evidence>
<dbReference type="InterPro" id="IPR046673">
    <property type="entry name" value="ToxA_N"/>
</dbReference>
<evidence type="ECO:0000256" key="1">
    <source>
        <dbReference type="SAM" id="MobiDB-lite"/>
    </source>
</evidence>
<dbReference type="Pfam" id="PF20178">
    <property type="entry name" value="ToxA_N"/>
    <property type="match status" value="2"/>
</dbReference>
<sequence>MRDANHTSTTRPLAYRIYPMRHDHLLQEGSLLWERARARLQALLRSAPRARDARSMPNAAPAQEQALQQRWRDYWNGRAAHTAISRRAAAEQAFLDHLQAAARLAYYHGQLSHAQLLPLLTLLEGANTAATASIHVHTLALHRAEGARLQAPGALLLTQVGDEPAAQLLYLPCGDPALIAFADRRALHTYLLKHRSQIWTRATEQTDAAIELSYPPAQLASACEQWLDDCGRRYVEEARTFLAARERNSSASPGEAAMLSASEPPFARLASFDAPEPAQPSDDFAAFGSLSPDIPQSQRWAEVKRQHQAMLDLLGDELRAGADSPGWVRLKALLTTLTGTQQRAAQAAAGLLESARLEDLYRLRYLPNVHYSALYQARLDGLRAEVAVQQALGLLTTAQVQLMRAVVSHPQASKRGTEAGIACALSMSMSNVTGSGTTTHVHELHGVAAFMHPQALEGTGFVMLYWPGLGGGLQAFQSLAQLKRSLLRLDSSADAITLKLSPVAGDIFDYGLQGQLHACEAQASELIEKLPAATHSAQRLEALQRLTTNTCEQLLVPTHAARDRAYVQLTQEGFSDRLESGLPTWLKTLEADDRLRLKSLISDYIGAARASNRQLERDLPDLDQYADALLQQRLRSDFNLTEDVAVVIDIPDRVVHRRHPVAGSGAPGTPQHSVPTPDAKRTPWPLGRLAQHNIDADMLQRLGFMRVQVTGADNEQCVRVAAGIDLNYLRRTITDLNVAQACEDKIRQVFLGRTDQAPYALAHQRECLLEPVRLMLHMQSEYARHQGSISRSGIALALLATDAGSALAYQAGGRDVQLLPARLMAGGSDTDDSPTTLSGVIFIHDRKGGQTLLYLPDAPDQRCLREFASLEEARLRLFALTFDGKMADYLADRAIVGNTASHKARIEQAGLRGFDRLIGIGRPWPATTSLASHLLDAHMGRLVEAQRRRGRSNDALYLQQAALAHGNVFNYLKMAIGVLPFVGTAVALFDAWTAANAAVGALRGGELGEALNQLEALLCALIDAAMDVLPGAVSVPGGGRMLARNRHWSMLARRAGAPGPTQHAPTGLPNPFAGYQYTLPLDLSGLQPASHGLYRGIYRHAKGDFILRDGLPYQVTLHVSPQTWRLHGTTGKTYRQPIALDPTGHWQTHGALYGTLVENGLAGGGGVLGYLGHRAADGLQPLWPAAIRERLPRWLVDRQYRRHFELSSSIDHHNKLLREQLNRNEALIMEHAADPRQRASAEAACASDIVRGEALYRLLQEHEGYVSRDFLKRNRQFQSEVAYIVAGRRINHANLARRWITELTDTLNQTRPAGELFDLPQRQMLEQRRSRLALDEQFGLMEQRLQQARSWAERVTQRSQRAPLREVLEGTAEVDLEIARASNLTQLAHKTANASDIAQMFHLLDTHAMRNRFHHGLESHFQLLETAAGLRDRQNVLRSSRQIYVEYRNQLNTWVRNRPDRFELAPFEGMIQSLNRLIEHADRTMPQLSNGAQRAKPASRATRRVFETHEHDFFIGDAGQAADGEKIFTLTGAGGRLETYRRVAGQWRLQDAPSDGSAHTPSRPLPALIAEGQAWLDATPAHERRVQRYALPGEAPANLEDLMVNQGRQLELRAHAIEQQAPAHELAQRLRARARELRAKGRALRIRQAMNSQTPTEGYLDYLVEQRQVDIVQVGTRRDIASARDEADFLQEYVIRDIGVQPPVPLWYAHFHYRRERAAFEHFDKAHIKRAEQRTLGLRWQEAHGSDAQHIWRGPIGKPLAVKLFGGLQA</sequence>
<feature type="region of interest" description="Disordered" evidence="1">
    <location>
        <begin position="659"/>
        <end position="683"/>
    </location>
</feature>
<name>A0A7X1KTX4_9PSED</name>
<feature type="domain" description="Dermonecrotic toxin N-terminal" evidence="2">
    <location>
        <begin position="618"/>
        <end position="887"/>
    </location>
</feature>
<evidence type="ECO:0000313" key="3">
    <source>
        <dbReference type="EMBL" id="MBC2678825.1"/>
    </source>
</evidence>
<feature type="domain" description="Dermonecrotic toxin N-terminal" evidence="2">
    <location>
        <begin position="66"/>
        <end position="195"/>
    </location>
</feature>
<dbReference type="RefSeq" id="WP_185794336.1">
    <property type="nucleotide sequence ID" value="NZ_JACMYH010000002.1"/>
</dbReference>